<dbReference type="PANTHER" id="PTHR12800">
    <property type="entry name" value="CDC37-RELATED"/>
    <property type="match status" value="1"/>
</dbReference>
<feature type="domain" description="Cdc37 Hsp90 binding" evidence="9">
    <location>
        <begin position="231"/>
        <end position="382"/>
    </location>
</feature>
<evidence type="ECO:0000259" key="10">
    <source>
        <dbReference type="SMART" id="SM01071"/>
    </source>
</evidence>
<dbReference type="InterPro" id="IPR038189">
    <property type="entry name" value="Cdc37_Hsp90-bd_sf"/>
</dbReference>
<dbReference type="GeneID" id="27315860"/>
<proteinExistence type="inferred from homology"/>
<dbReference type="SMART" id="SM01069">
    <property type="entry name" value="CDC37_C"/>
    <property type="match status" value="1"/>
</dbReference>
<feature type="region of interest" description="Disordered" evidence="7">
    <location>
        <begin position="191"/>
        <end position="258"/>
    </location>
</feature>
<evidence type="ECO:0000256" key="1">
    <source>
        <dbReference type="ARBA" id="ARBA00004496"/>
    </source>
</evidence>
<evidence type="ECO:0000256" key="2">
    <source>
        <dbReference type="ARBA" id="ARBA00006222"/>
    </source>
</evidence>
<dbReference type="AlphaFoldDB" id="A0A0D2AN49"/>
<evidence type="ECO:0000259" key="9">
    <source>
        <dbReference type="SMART" id="SM01070"/>
    </source>
</evidence>
<dbReference type="FunCoup" id="A0A0D2AN49">
    <property type="interactions" value="434"/>
</dbReference>
<dbReference type="FunFam" id="1.20.58.610:FF:000002">
    <property type="entry name" value="Hsp90 co-chaperone Cdc37, putative"/>
    <property type="match status" value="1"/>
</dbReference>
<evidence type="ECO:0000313" key="11">
    <source>
        <dbReference type="EMBL" id="KIW00529.1"/>
    </source>
</evidence>
<dbReference type="Gene3D" id="1.20.58.610">
    <property type="entry name" value="Cdc37, Hsp90 binding domain"/>
    <property type="match status" value="1"/>
</dbReference>
<keyword evidence="12" id="KW-1185">Reference proteome</keyword>
<dbReference type="HOGENOM" id="CLU_033261_0_0_1"/>
<keyword evidence="4" id="KW-0143">Chaperone</keyword>
<dbReference type="VEuPathDB" id="FungiDB:PV09_07887"/>
<comment type="subcellular location">
    <subcellularLocation>
        <location evidence="1">Cytoplasm</location>
    </subcellularLocation>
</comment>
<evidence type="ECO:0000259" key="8">
    <source>
        <dbReference type="SMART" id="SM01069"/>
    </source>
</evidence>
<dbReference type="GO" id="GO:0051087">
    <property type="term" value="F:protein-folding chaperone binding"/>
    <property type="evidence" value="ECO:0007669"/>
    <property type="project" value="TreeGrafter"/>
</dbReference>
<evidence type="ECO:0000313" key="12">
    <source>
        <dbReference type="Proteomes" id="UP000053259"/>
    </source>
</evidence>
<dbReference type="SUPFAM" id="SSF101391">
    <property type="entry name" value="Hsp90 co-chaperone CDC37"/>
    <property type="match status" value="1"/>
</dbReference>
<evidence type="ECO:0000256" key="6">
    <source>
        <dbReference type="SAM" id="Coils"/>
    </source>
</evidence>
<evidence type="ECO:0000256" key="4">
    <source>
        <dbReference type="ARBA" id="ARBA00023186"/>
    </source>
</evidence>
<dbReference type="GO" id="GO:0005737">
    <property type="term" value="C:cytoplasm"/>
    <property type="evidence" value="ECO:0007669"/>
    <property type="project" value="UniProtKB-SubCell"/>
</dbReference>
<reference evidence="11 12" key="1">
    <citation type="submission" date="2015-01" db="EMBL/GenBank/DDBJ databases">
        <title>The Genome Sequence of Ochroconis gallopava CBS43764.</title>
        <authorList>
            <consortium name="The Broad Institute Genomics Platform"/>
            <person name="Cuomo C."/>
            <person name="de Hoog S."/>
            <person name="Gorbushina A."/>
            <person name="Stielow B."/>
            <person name="Teixiera M."/>
            <person name="Abouelleil A."/>
            <person name="Chapman S.B."/>
            <person name="Priest M."/>
            <person name="Young S.K."/>
            <person name="Wortman J."/>
            <person name="Nusbaum C."/>
            <person name="Birren B."/>
        </authorList>
    </citation>
    <scope>NUCLEOTIDE SEQUENCE [LARGE SCALE GENOMIC DNA]</scope>
    <source>
        <strain evidence="11 12">CBS 43764</strain>
    </source>
</reference>
<name>A0A0D2AN49_9PEZI</name>
<feature type="domain" description="Cdc37 N-terminal" evidence="10">
    <location>
        <begin position="2"/>
        <end position="194"/>
    </location>
</feature>
<dbReference type="SMART" id="SM01071">
    <property type="entry name" value="CDC37_N"/>
    <property type="match status" value="1"/>
</dbReference>
<dbReference type="Pfam" id="PF08565">
    <property type="entry name" value="CDC37_M"/>
    <property type="match status" value="1"/>
</dbReference>
<dbReference type="GO" id="GO:0051082">
    <property type="term" value="F:unfolded protein binding"/>
    <property type="evidence" value="ECO:0007669"/>
    <property type="project" value="TreeGrafter"/>
</dbReference>
<dbReference type="OrthoDB" id="440202at2759"/>
<sequence>MPVDYSKWDALELSDDSDIEVHPNVDKKSFIRAKQAQIHQQRAQRKHNIATLKYERIVNDGMIDRIDRLLTVLKSHRAASSQSADELVFQSLIESAGDPKEDQPPPPPQGVHQNVKEQPVYSKMMATLVDQVKKEVVEPNKDGDDFEAYIRGITEHRTKIEGLQRDLNTKLAELEAEEKRYITSDDIHTGFDYSSIRKDTTPSSETSKATSSGGPELLNPSRPAMKSFDSAQSAGADADIEDGPDPDGATGADDDDNIRASPEAKQFATIAVGDYRSSLEFISKHPGILKERESDGLLIEAFDAQMEGKSKYAKQCVHQALLIQYCRQLGKDGVGLFFKRITTPGHQAGKLFTDDVNTTYAKIRERATQIAKERKEEDSRGGEEQIQLHAVDPSTEITITVPPPIPTDLSESSTQPPPTPEQVQARRIFESFPPGLRRALESGSLDEVNKVLGKMSVSEAEEVVAKLGEGGMLNLEEKVIDATTEDGKRLVEEIERTHRLPVDPDAGPGPEVIEAEELPERVREEVKLEDVVD</sequence>
<dbReference type="GO" id="GO:0050821">
    <property type="term" value="P:protein stabilization"/>
    <property type="evidence" value="ECO:0007669"/>
    <property type="project" value="TreeGrafter"/>
</dbReference>
<keyword evidence="3" id="KW-0963">Cytoplasm</keyword>
<dbReference type="GO" id="GO:0019901">
    <property type="term" value="F:protein kinase binding"/>
    <property type="evidence" value="ECO:0007669"/>
    <property type="project" value="InterPro"/>
</dbReference>
<feature type="coiled-coil region" evidence="6">
    <location>
        <begin position="153"/>
        <end position="180"/>
    </location>
</feature>
<feature type="region of interest" description="Disordered" evidence="7">
    <location>
        <begin position="96"/>
        <end position="116"/>
    </location>
</feature>
<dbReference type="SMART" id="SM01070">
    <property type="entry name" value="CDC37_M"/>
    <property type="match status" value="1"/>
</dbReference>
<dbReference type="STRING" id="253628.A0A0D2AN49"/>
<dbReference type="InterPro" id="IPR013874">
    <property type="entry name" value="Cdc37_Hsp90-bd"/>
</dbReference>
<dbReference type="InterPro" id="IPR013873">
    <property type="entry name" value="Cdc37_C"/>
</dbReference>
<evidence type="ECO:0000256" key="7">
    <source>
        <dbReference type="SAM" id="MobiDB-lite"/>
    </source>
</evidence>
<dbReference type="InParanoid" id="A0A0D2AN49"/>
<feature type="compositionally biased region" description="Polar residues" evidence="7">
    <location>
        <begin position="201"/>
        <end position="213"/>
    </location>
</feature>
<evidence type="ECO:0000256" key="5">
    <source>
        <dbReference type="ARBA" id="ARBA00031396"/>
    </source>
</evidence>
<dbReference type="EMBL" id="KN847562">
    <property type="protein sequence ID" value="KIW00529.1"/>
    <property type="molecule type" value="Genomic_DNA"/>
</dbReference>
<organism evidence="11 12">
    <name type="scientific">Verruconis gallopava</name>
    <dbReference type="NCBI Taxonomy" id="253628"/>
    <lineage>
        <taxon>Eukaryota</taxon>
        <taxon>Fungi</taxon>
        <taxon>Dikarya</taxon>
        <taxon>Ascomycota</taxon>
        <taxon>Pezizomycotina</taxon>
        <taxon>Dothideomycetes</taxon>
        <taxon>Pleosporomycetidae</taxon>
        <taxon>Venturiales</taxon>
        <taxon>Sympoventuriaceae</taxon>
        <taxon>Verruconis</taxon>
    </lineage>
</organism>
<feature type="domain" description="Cdc37 C-terminal" evidence="8">
    <location>
        <begin position="413"/>
        <end position="496"/>
    </location>
</feature>
<accession>A0A0D2AN49</accession>
<keyword evidence="6" id="KW-0175">Coiled coil</keyword>
<dbReference type="Pfam" id="PF08564">
    <property type="entry name" value="CDC37_C"/>
    <property type="match status" value="1"/>
</dbReference>
<comment type="similarity">
    <text evidence="2">Belongs to the CDC37 family.</text>
</comment>
<dbReference type="RefSeq" id="XP_016210398.1">
    <property type="nucleotide sequence ID" value="XM_016361716.1"/>
</dbReference>
<feature type="compositionally biased region" description="Basic and acidic residues" evidence="7">
    <location>
        <begin position="191"/>
        <end position="200"/>
    </location>
</feature>
<dbReference type="Pfam" id="PF03234">
    <property type="entry name" value="CDC37_N"/>
    <property type="match status" value="1"/>
</dbReference>
<dbReference type="InterPro" id="IPR013855">
    <property type="entry name" value="Cdc37_N_dom"/>
</dbReference>
<dbReference type="PANTHER" id="PTHR12800:SF4">
    <property type="entry name" value="HSP90 CO-CHAPERONE CDC37"/>
    <property type="match status" value="1"/>
</dbReference>
<dbReference type="GO" id="GO:0006457">
    <property type="term" value="P:protein folding"/>
    <property type="evidence" value="ECO:0007669"/>
    <property type="project" value="TreeGrafter"/>
</dbReference>
<protein>
    <recommendedName>
        <fullName evidence="5">Hsp90 chaperone protein kinase-targeting subunit</fullName>
    </recommendedName>
</protein>
<dbReference type="Proteomes" id="UP000053259">
    <property type="component" value="Unassembled WGS sequence"/>
</dbReference>
<dbReference type="GO" id="GO:0031072">
    <property type="term" value="F:heat shock protein binding"/>
    <property type="evidence" value="ECO:0007669"/>
    <property type="project" value="TreeGrafter"/>
</dbReference>
<dbReference type="InterPro" id="IPR004918">
    <property type="entry name" value="Cdc37"/>
</dbReference>
<evidence type="ECO:0000256" key="3">
    <source>
        <dbReference type="ARBA" id="ARBA00022490"/>
    </source>
</evidence>
<gene>
    <name evidence="11" type="ORF">PV09_07887</name>
</gene>